<feature type="non-terminal residue" evidence="2">
    <location>
        <position position="1"/>
    </location>
</feature>
<name>A0A368GGD9_ANCCA</name>
<feature type="compositionally biased region" description="Basic and acidic residues" evidence="1">
    <location>
        <begin position="76"/>
        <end position="91"/>
    </location>
</feature>
<protein>
    <submittedName>
        <fullName evidence="2">Uncharacterized protein</fullName>
    </submittedName>
</protein>
<keyword evidence="3" id="KW-1185">Reference proteome</keyword>
<dbReference type="EMBL" id="JOJR01000157">
    <property type="protein sequence ID" value="RCN43432.1"/>
    <property type="molecule type" value="Genomic_DNA"/>
</dbReference>
<reference evidence="2 3" key="1">
    <citation type="submission" date="2014-10" db="EMBL/GenBank/DDBJ databases">
        <title>Draft genome of the hookworm Ancylostoma caninum.</title>
        <authorList>
            <person name="Mitreva M."/>
        </authorList>
    </citation>
    <scope>NUCLEOTIDE SEQUENCE [LARGE SCALE GENOMIC DNA]</scope>
    <source>
        <strain evidence="2 3">Baltimore</strain>
    </source>
</reference>
<gene>
    <name evidence="2" type="ORF">ANCCAN_10558</name>
</gene>
<dbReference type="STRING" id="29170.A0A368GGD9"/>
<evidence type="ECO:0000313" key="3">
    <source>
        <dbReference type="Proteomes" id="UP000252519"/>
    </source>
</evidence>
<dbReference type="AlphaFoldDB" id="A0A368GGD9"/>
<dbReference type="OrthoDB" id="5876558at2759"/>
<evidence type="ECO:0000256" key="1">
    <source>
        <dbReference type="SAM" id="MobiDB-lite"/>
    </source>
</evidence>
<accession>A0A368GGD9</accession>
<comment type="caution">
    <text evidence="2">The sequence shown here is derived from an EMBL/GenBank/DDBJ whole genome shotgun (WGS) entry which is preliminary data.</text>
</comment>
<feature type="region of interest" description="Disordered" evidence="1">
    <location>
        <begin position="60"/>
        <end position="113"/>
    </location>
</feature>
<organism evidence="2 3">
    <name type="scientific">Ancylostoma caninum</name>
    <name type="common">Dog hookworm</name>
    <dbReference type="NCBI Taxonomy" id="29170"/>
    <lineage>
        <taxon>Eukaryota</taxon>
        <taxon>Metazoa</taxon>
        <taxon>Ecdysozoa</taxon>
        <taxon>Nematoda</taxon>
        <taxon>Chromadorea</taxon>
        <taxon>Rhabditida</taxon>
        <taxon>Rhabditina</taxon>
        <taxon>Rhabditomorpha</taxon>
        <taxon>Strongyloidea</taxon>
        <taxon>Ancylostomatidae</taxon>
        <taxon>Ancylostomatinae</taxon>
        <taxon>Ancylostoma</taxon>
    </lineage>
</organism>
<proteinExistence type="predicted"/>
<sequence length="113" mass="12835">LSISTESCDFLADSDAFFFFRFGYRELYAAVPGIRKSLLGVNAKQFGERFHHLQKKISRHSSLASLEGSELDDEGDPHRSPRRSREPSIHSEDEEENEPRIPMGGIANTHFQV</sequence>
<evidence type="ECO:0000313" key="2">
    <source>
        <dbReference type="EMBL" id="RCN43432.1"/>
    </source>
</evidence>
<dbReference type="Proteomes" id="UP000252519">
    <property type="component" value="Unassembled WGS sequence"/>
</dbReference>